<evidence type="ECO:0000256" key="8">
    <source>
        <dbReference type="ARBA" id="ARBA00022985"/>
    </source>
</evidence>
<dbReference type="GO" id="GO:1901505">
    <property type="term" value="F:carbohydrate derivative transmembrane transporter activity"/>
    <property type="evidence" value="ECO:0007669"/>
    <property type="project" value="InterPro"/>
</dbReference>
<comment type="subunit">
    <text evidence="12">Heterodimer of ArnE and ArnF.</text>
</comment>
<dbReference type="Gene3D" id="1.10.3730.20">
    <property type="match status" value="1"/>
</dbReference>
<sequence length="132" mass="14929">MENKHNTRGYGWIIGSIVLITLAQLLLKWGMVNIQLMSLSDINFAFLTHHYTPLCTVIFGLLGYALSMLCWLCALRYLPLNQAYPLISISYVLVYLLAVAWFNETATVTKTLGALFILLGVWIIYKKPKKSG</sequence>
<dbReference type="InterPro" id="IPR022832">
    <property type="entry name" value="Flippase_ArnF"/>
</dbReference>
<protein>
    <recommendedName>
        <fullName evidence="12">Probable 4-amino-4-deoxy-L-arabinose-phosphoundecaprenol flippase subunit ArnF</fullName>
        <shortName evidence="12">L-Ara4N-phosphoundecaprenol flippase subunit ArnF</shortName>
    </recommendedName>
    <alternativeName>
        <fullName evidence="12">Undecaprenyl phosphate-aminoarabinose flippase subunit ArnF</fullName>
    </alternativeName>
</protein>
<dbReference type="InterPro" id="IPR000620">
    <property type="entry name" value="EamA_dom"/>
</dbReference>
<keyword evidence="3 12" id="KW-1003">Cell membrane</keyword>
<keyword evidence="8 12" id="KW-0448">Lipopolysaccharide biosynthesis</keyword>
<dbReference type="EMBL" id="BLXO01000001">
    <property type="protein sequence ID" value="GFN45644.1"/>
    <property type="molecule type" value="Genomic_DNA"/>
</dbReference>
<dbReference type="InterPro" id="IPR000390">
    <property type="entry name" value="Small_drug/metabolite_transptr"/>
</dbReference>
<dbReference type="GO" id="GO:0005886">
    <property type="term" value="C:plasma membrane"/>
    <property type="evidence" value="ECO:0007669"/>
    <property type="project" value="UniProtKB-SubCell"/>
</dbReference>
<evidence type="ECO:0000256" key="11">
    <source>
        <dbReference type="ARBA" id="ARBA00023136"/>
    </source>
</evidence>
<keyword evidence="5 12" id="KW-0997">Cell inner membrane</keyword>
<evidence type="ECO:0000256" key="6">
    <source>
        <dbReference type="ARBA" id="ARBA00022556"/>
    </source>
</evidence>
<comment type="subcellular location">
    <subcellularLocation>
        <location evidence="12">Cell inner membrane</location>
        <topology evidence="12">Multi-pass membrane protein</topology>
    </subcellularLocation>
    <subcellularLocation>
        <location evidence="1">Cell membrane</location>
        <topology evidence="1">Multi-pass membrane protein</topology>
    </subcellularLocation>
</comment>
<dbReference type="SUPFAM" id="SSF103481">
    <property type="entry name" value="Multidrug resistance efflux transporter EmrE"/>
    <property type="match status" value="1"/>
</dbReference>
<accession>A0A6L2ZMJ6</accession>
<dbReference type="RefSeq" id="WP_176487424.1">
    <property type="nucleotide sequence ID" value="NZ_BLXO01000001.1"/>
</dbReference>
<evidence type="ECO:0000256" key="2">
    <source>
        <dbReference type="ARBA" id="ARBA00022448"/>
    </source>
</evidence>
<keyword evidence="4 12" id="KW-0444">Lipid biosynthesis</keyword>
<feature type="domain" description="EamA" evidence="13">
    <location>
        <begin position="9"/>
        <end position="125"/>
    </location>
</feature>
<evidence type="ECO:0000256" key="4">
    <source>
        <dbReference type="ARBA" id="ARBA00022516"/>
    </source>
</evidence>
<evidence type="ECO:0000256" key="10">
    <source>
        <dbReference type="ARBA" id="ARBA00023098"/>
    </source>
</evidence>
<dbReference type="AlphaFoldDB" id="A0A6L2ZMJ6"/>
<dbReference type="Pfam" id="PF00892">
    <property type="entry name" value="EamA"/>
    <property type="match status" value="1"/>
</dbReference>
<gene>
    <name evidence="12 14" type="primary">arnF</name>
    <name evidence="14" type="ORF">RINTU1_08970</name>
</gene>
<feature type="transmembrane region" description="Helical" evidence="12">
    <location>
        <begin position="12"/>
        <end position="31"/>
    </location>
</feature>
<evidence type="ECO:0000256" key="1">
    <source>
        <dbReference type="ARBA" id="ARBA00004651"/>
    </source>
</evidence>
<dbReference type="GO" id="GO:0009103">
    <property type="term" value="P:lipopolysaccharide biosynthetic process"/>
    <property type="evidence" value="ECO:0007669"/>
    <property type="project" value="UniProtKB-UniRule"/>
</dbReference>
<proteinExistence type="inferred from homology"/>
<evidence type="ECO:0000256" key="12">
    <source>
        <dbReference type="HAMAP-Rule" id="MF_00538"/>
    </source>
</evidence>
<comment type="pathway">
    <text evidence="12">Bacterial outer membrane biogenesis; lipopolysaccharide biosynthesis.</text>
</comment>
<comment type="caution">
    <text evidence="14">The sequence shown here is derived from an EMBL/GenBank/DDBJ whole genome shotgun (WGS) entry which is preliminary data.</text>
</comment>
<dbReference type="Proteomes" id="UP000504714">
    <property type="component" value="Unassembled WGS sequence"/>
</dbReference>
<comment type="function">
    <text evidence="12">Translocates 4-amino-4-deoxy-L-arabinose-phosphoundecaprenol (alpha-L-Ara4N-phosphoundecaprenol) from the cytoplasmic to the periplasmic side of the inner membrane.</text>
</comment>
<keyword evidence="9 12" id="KW-1133">Transmembrane helix</keyword>
<evidence type="ECO:0000313" key="14">
    <source>
        <dbReference type="EMBL" id="GFN45644.1"/>
    </source>
</evidence>
<organism evidence="14 15">
    <name type="scientific">Candidatus Regiella insecticola</name>
    <dbReference type="NCBI Taxonomy" id="138073"/>
    <lineage>
        <taxon>Bacteria</taxon>
        <taxon>Pseudomonadati</taxon>
        <taxon>Pseudomonadota</taxon>
        <taxon>Gammaproteobacteria</taxon>
        <taxon>Enterobacterales</taxon>
        <taxon>Enterobacteriaceae</taxon>
        <taxon>aphid secondary symbionts</taxon>
        <taxon>Candidatus Regiella</taxon>
    </lineage>
</organism>
<dbReference type="PANTHER" id="PTHR30561:SF9">
    <property type="entry name" value="4-AMINO-4-DEOXY-L-ARABINOSE-PHOSPHOUNDECAPRENOL FLIPPASE SUBUNIT ARNF-RELATED"/>
    <property type="match status" value="1"/>
</dbReference>
<dbReference type="NCBIfam" id="NF002816">
    <property type="entry name" value="PRK02971.1-2"/>
    <property type="match status" value="1"/>
</dbReference>
<keyword evidence="2 12" id="KW-0813">Transport</keyword>
<dbReference type="GO" id="GO:0009245">
    <property type="term" value="P:lipid A biosynthetic process"/>
    <property type="evidence" value="ECO:0007669"/>
    <property type="project" value="UniProtKB-UniRule"/>
</dbReference>
<keyword evidence="10 12" id="KW-0443">Lipid metabolism</keyword>
<evidence type="ECO:0000256" key="7">
    <source>
        <dbReference type="ARBA" id="ARBA00022692"/>
    </source>
</evidence>
<dbReference type="HAMAP" id="MF_00538">
    <property type="entry name" value="Flippase_ArnF"/>
    <property type="match status" value="1"/>
</dbReference>
<dbReference type="UniPathway" id="UPA00030"/>
<keyword evidence="11 12" id="KW-0472">Membrane</keyword>
<keyword evidence="7 12" id="KW-0812">Transmembrane</keyword>
<evidence type="ECO:0000256" key="9">
    <source>
        <dbReference type="ARBA" id="ARBA00022989"/>
    </source>
</evidence>
<name>A0A6L2ZMJ6_9ENTR</name>
<feature type="transmembrane region" description="Helical" evidence="12">
    <location>
        <begin position="51"/>
        <end position="72"/>
    </location>
</feature>
<dbReference type="PANTHER" id="PTHR30561">
    <property type="entry name" value="SMR FAMILY PROTON-DEPENDENT DRUG EFFLUX TRANSPORTER SUGE"/>
    <property type="match status" value="1"/>
</dbReference>
<evidence type="ECO:0000256" key="5">
    <source>
        <dbReference type="ARBA" id="ARBA00022519"/>
    </source>
</evidence>
<feature type="transmembrane region" description="Helical" evidence="12">
    <location>
        <begin position="108"/>
        <end position="125"/>
    </location>
</feature>
<evidence type="ECO:0000256" key="3">
    <source>
        <dbReference type="ARBA" id="ARBA00022475"/>
    </source>
</evidence>
<evidence type="ECO:0000259" key="13">
    <source>
        <dbReference type="Pfam" id="PF00892"/>
    </source>
</evidence>
<comment type="similarity">
    <text evidence="12">Belongs to the ArnF family.</text>
</comment>
<feature type="transmembrane region" description="Helical" evidence="12">
    <location>
        <begin position="84"/>
        <end position="102"/>
    </location>
</feature>
<reference evidence="14 15" key="1">
    <citation type="submission" date="2020-06" db="EMBL/GenBank/DDBJ databases">
        <title>The genome sequence of Candidatus Regiella insecticola strain Tut.</title>
        <authorList>
            <person name="Nikoh N."/>
            <person name="Tsuchida T."/>
            <person name="Koga R."/>
            <person name="Oshima K."/>
            <person name="Hattori M."/>
            <person name="Fukatsu T."/>
        </authorList>
    </citation>
    <scope>NUCLEOTIDE SEQUENCE [LARGE SCALE GENOMIC DNA]</scope>
    <source>
        <strain evidence="14 15">Tut</strain>
    </source>
</reference>
<keyword evidence="6 12" id="KW-0441">Lipid A biosynthesis</keyword>
<dbReference type="InterPro" id="IPR037185">
    <property type="entry name" value="EmrE-like"/>
</dbReference>
<evidence type="ECO:0000313" key="15">
    <source>
        <dbReference type="Proteomes" id="UP000504714"/>
    </source>
</evidence>